<evidence type="ECO:0000256" key="5">
    <source>
        <dbReference type="ARBA" id="ARBA00022692"/>
    </source>
</evidence>
<accession>A0ABV2L8C0</accession>
<evidence type="ECO:0000256" key="7">
    <source>
        <dbReference type="ARBA" id="ARBA00023136"/>
    </source>
</evidence>
<evidence type="ECO:0000256" key="6">
    <source>
        <dbReference type="ARBA" id="ARBA00022989"/>
    </source>
</evidence>
<comment type="similarity">
    <text evidence="2">Belongs to the nucleobase:cation symporter-2 (NCS2) (TC 2.A.40) family.</text>
</comment>
<name>A0ABV2L8C0_9HYPH</name>
<feature type="region of interest" description="Disordered" evidence="8">
    <location>
        <begin position="457"/>
        <end position="480"/>
    </location>
</feature>
<dbReference type="Pfam" id="PF00860">
    <property type="entry name" value="Xan_ur_permease"/>
    <property type="match status" value="1"/>
</dbReference>
<dbReference type="Proteomes" id="UP001549145">
    <property type="component" value="Unassembled WGS sequence"/>
</dbReference>
<keyword evidence="11" id="KW-1185">Reference proteome</keyword>
<evidence type="ECO:0000256" key="2">
    <source>
        <dbReference type="ARBA" id="ARBA00008821"/>
    </source>
</evidence>
<feature type="transmembrane region" description="Helical" evidence="9">
    <location>
        <begin position="183"/>
        <end position="202"/>
    </location>
</feature>
<evidence type="ECO:0000256" key="9">
    <source>
        <dbReference type="SAM" id="Phobius"/>
    </source>
</evidence>
<keyword evidence="6 9" id="KW-1133">Transmembrane helix</keyword>
<dbReference type="PANTHER" id="PTHR42810:SF4">
    <property type="entry name" value="URIC ACID TRANSPORTER UACT"/>
    <property type="match status" value="1"/>
</dbReference>
<keyword evidence="3" id="KW-0813">Transport</keyword>
<dbReference type="PROSITE" id="PS01116">
    <property type="entry name" value="XANTH_URACIL_PERMASE"/>
    <property type="match status" value="1"/>
</dbReference>
<feature type="transmembrane region" description="Helical" evidence="9">
    <location>
        <begin position="43"/>
        <end position="61"/>
    </location>
</feature>
<dbReference type="InterPro" id="IPR006043">
    <property type="entry name" value="NCS2"/>
</dbReference>
<protein>
    <submittedName>
        <fullName evidence="10">NCS2 family nucleobase:cation symporter-2</fullName>
    </submittedName>
</protein>
<evidence type="ECO:0000256" key="8">
    <source>
        <dbReference type="SAM" id="MobiDB-lite"/>
    </source>
</evidence>
<feature type="transmembrane region" description="Helical" evidence="9">
    <location>
        <begin position="251"/>
        <end position="273"/>
    </location>
</feature>
<keyword evidence="4" id="KW-1003">Cell membrane</keyword>
<feature type="transmembrane region" description="Helical" evidence="9">
    <location>
        <begin position="209"/>
        <end position="231"/>
    </location>
</feature>
<dbReference type="PANTHER" id="PTHR42810">
    <property type="entry name" value="PURINE PERMEASE C1399.01C-RELATED"/>
    <property type="match status" value="1"/>
</dbReference>
<reference evidence="10 11" key="1">
    <citation type="submission" date="2024-06" db="EMBL/GenBank/DDBJ databases">
        <title>Genomic Encyclopedia of Type Strains, Phase IV (KMG-IV): sequencing the most valuable type-strain genomes for metagenomic binning, comparative biology and taxonomic classification.</title>
        <authorList>
            <person name="Goeker M."/>
        </authorList>
    </citation>
    <scope>NUCLEOTIDE SEQUENCE [LARGE SCALE GENOMIC DNA]</scope>
    <source>
        <strain evidence="10 11">DSM 21331</strain>
    </source>
</reference>
<feature type="compositionally biased region" description="Low complexity" evidence="8">
    <location>
        <begin position="458"/>
        <end position="480"/>
    </location>
</feature>
<proteinExistence type="inferred from homology"/>
<dbReference type="InterPro" id="IPR017588">
    <property type="entry name" value="UacT-like"/>
</dbReference>
<dbReference type="NCBIfam" id="TIGR00801">
    <property type="entry name" value="ncs2"/>
    <property type="match status" value="1"/>
</dbReference>
<evidence type="ECO:0000313" key="11">
    <source>
        <dbReference type="Proteomes" id="UP001549145"/>
    </source>
</evidence>
<feature type="transmembrane region" description="Helical" evidence="9">
    <location>
        <begin position="397"/>
        <end position="415"/>
    </location>
</feature>
<comment type="caution">
    <text evidence="10">The sequence shown here is derived from an EMBL/GenBank/DDBJ whole genome shotgun (WGS) entry which is preliminary data.</text>
</comment>
<keyword evidence="7 9" id="KW-0472">Membrane</keyword>
<dbReference type="NCBIfam" id="TIGR03173">
    <property type="entry name" value="pbuX"/>
    <property type="match status" value="1"/>
</dbReference>
<evidence type="ECO:0000256" key="1">
    <source>
        <dbReference type="ARBA" id="ARBA00004651"/>
    </source>
</evidence>
<evidence type="ECO:0000256" key="4">
    <source>
        <dbReference type="ARBA" id="ARBA00022475"/>
    </source>
</evidence>
<feature type="transmembrane region" description="Helical" evidence="9">
    <location>
        <begin position="336"/>
        <end position="358"/>
    </location>
</feature>
<keyword evidence="5 9" id="KW-0812">Transmembrane</keyword>
<sequence length="480" mass="49132">MADIKPATPETPATLKTQGCAETNAVDAMLPIPKLAAYGMQHVLVMSAGAVAPPLIIGAALNLSAETVAFLINCDLFVTGLAILIQSLGFPGFGVRLPVIMGVSFASVGPMVAMAQDPTIGLPGIFGATIAAGLFGLAMRPFFYRLVAFFPQLVTGTVILIIGVTLLPVGIRWAGGGAGAADFGAPVHLAVAGLVLCVILVVSRFATGFVANIAVLIGLVAGLLIAWPLGLFHLEGLATRPVLELVTPFRFGWPTFHLSAVVAMCIVMMVTLVESTGMFLAVGDIVGKPVDRPTLTRGLMADSLSTLIAGIFNTFPHTSFSQNVGLVNMTRVRSRYVTATSGFIILAVSIFPKLAFVIASIPPAVLGGAGIVIFGMVASAGLKIVGEADLGDRRNQIVVAVSIGLSLIPMAAPTFFSATMPDWTGPILHSGITLGSISAILLNLLLNSDRLGQASTEAAGHGAAPEAAGAPAPAALGRAA</sequence>
<feature type="transmembrane region" description="Helical" evidence="9">
    <location>
        <begin position="146"/>
        <end position="171"/>
    </location>
</feature>
<feature type="transmembrane region" description="Helical" evidence="9">
    <location>
        <begin position="427"/>
        <end position="446"/>
    </location>
</feature>
<gene>
    <name evidence="10" type="ORF">ABID43_003645</name>
</gene>
<comment type="subcellular location">
    <subcellularLocation>
        <location evidence="1">Cell membrane</location>
        <topology evidence="1">Multi-pass membrane protein</topology>
    </subcellularLocation>
</comment>
<feature type="transmembrane region" description="Helical" evidence="9">
    <location>
        <begin position="364"/>
        <end position="385"/>
    </location>
</feature>
<dbReference type="InterPro" id="IPR006042">
    <property type="entry name" value="Xan_ur_permease"/>
</dbReference>
<dbReference type="EMBL" id="JBEPMM010000011">
    <property type="protein sequence ID" value="MET3694090.1"/>
    <property type="molecule type" value="Genomic_DNA"/>
</dbReference>
<feature type="transmembrane region" description="Helical" evidence="9">
    <location>
        <begin position="120"/>
        <end position="139"/>
    </location>
</feature>
<evidence type="ECO:0000256" key="3">
    <source>
        <dbReference type="ARBA" id="ARBA00022448"/>
    </source>
</evidence>
<dbReference type="NCBIfam" id="NF037981">
    <property type="entry name" value="NCS2_1"/>
    <property type="match status" value="1"/>
</dbReference>
<organism evidence="10 11">
    <name type="scientific">Methylobacterium goesingense</name>
    <dbReference type="NCBI Taxonomy" id="243690"/>
    <lineage>
        <taxon>Bacteria</taxon>
        <taxon>Pseudomonadati</taxon>
        <taxon>Pseudomonadota</taxon>
        <taxon>Alphaproteobacteria</taxon>
        <taxon>Hyphomicrobiales</taxon>
        <taxon>Methylobacteriaceae</taxon>
        <taxon>Methylobacterium</taxon>
    </lineage>
</organism>
<evidence type="ECO:0000313" key="10">
    <source>
        <dbReference type="EMBL" id="MET3694090.1"/>
    </source>
</evidence>